<dbReference type="CDD" id="cd14792">
    <property type="entry name" value="GH27"/>
    <property type="match status" value="1"/>
</dbReference>
<keyword evidence="2" id="KW-0732">Signal</keyword>
<dbReference type="InterPro" id="IPR002241">
    <property type="entry name" value="Glyco_hydro_27"/>
</dbReference>
<keyword evidence="8" id="KW-1185">Reference proteome</keyword>
<organism evidence="7 8">
    <name type="scientific">Dactylosporangium salmoneum</name>
    <dbReference type="NCBI Taxonomy" id="53361"/>
    <lineage>
        <taxon>Bacteria</taxon>
        <taxon>Bacillati</taxon>
        <taxon>Actinomycetota</taxon>
        <taxon>Actinomycetes</taxon>
        <taxon>Micromonosporales</taxon>
        <taxon>Micromonosporaceae</taxon>
        <taxon>Dactylosporangium</taxon>
    </lineage>
</organism>
<keyword evidence="3 5" id="KW-0378">Hydrolase</keyword>
<dbReference type="Pfam" id="PF16499">
    <property type="entry name" value="Melibiase_2"/>
    <property type="match status" value="1"/>
</dbReference>
<comment type="caution">
    <text evidence="7">The sequence shown here is derived from an EMBL/GenBank/DDBJ whole genome shotgun (WGS) entry which is preliminary data.</text>
</comment>
<evidence type="ECO:0000256" key="3">
    <source>
        <dbReference type="ARBA" id="ARBA00022801"/>
    </source>
</evidence>
<evidence type="ECO:0000313" key="8">
    <source>
        <dbReference type="Proteomes" id="UP001501444"/>
    </source>
</evidence>
<evidence type="ECO:0000313" key="7">
    <source>
        <dbReference type="EMBL" id="GAA2335999.1"/>
    </source>
</evidence>
<evidence type="ECO:0000256" key="4">
    <source>
        <dbReference type="ARBA" id="ARBA00023295"/>
    </source>
</evidence>
<dbReference type="Gene3D" id="2.60.40.1180">
    <property type="entry name" value="Golgi alpha-mannosidase II"/>
    <property type="match status" value="1"/>
</dbReference>
<evidence type="ECO:0000256" key="2">
    <source>
        <dbReference type="ARBA" id="ARBA00022729"/>
    </source>
</evidence>
<dbReference type="PROSITE" id="PS00512">
    <property type="entry name" value="ALPHA_GALACTOSIDASE"/>
    <property type="match status" value="1"/>
</dbReference>
<dbReference type="PANTHER" id="PTHR11452:SF75">
    <property type="entry name" value="ALPHA-GALACTOSIDASE MEL1"/>
    <property type="match status" value="1"/>
</dbReference>
<dbReference type="SUPFAM" id="SSF51445">
    <property type="entry name" value="(Trans)glycosidases"/>
    <property type="match status" value="1"/>
</dbReference>
<keyword evidence="5" id="KW-1015">Disulfide bond</keyword>
<dbReference type="Proteomes" id="UP001501444">
    <property type="component" value="Unassembled WGS sequence"/>
</dbReference>
<dbReference type="InterPro" id="IPR013785">
    <property type="entry name" value="Aldolase_TIM"/>
</dbReference>
<evidence type="ECO:0000256" key="1">
    <source>
        <dbReference type="ARBA" id="ARBA00009743"/>
    </source>
</evidence>
<dbReference type="EC" id="3.2.1.22" evidence="5"/>
<evidence type="ECO:0000259" key="6">
    <source>
        <dbReference type="Pfam" id="PF17801"/>
    </source>
</evidence>
<comment type="similarity">
    <text evidence="1 5">Belongs to the glycosyl hydrolase 27 family.</text>
</comment>
<name>A0ABN3FRP2_9ACTN</name>
<dbReference type="Pfam" id="PF17801">
    <property type="entry name" value="Melibiase_C"/>
    <property type="match status" value="1"/>
</dbReference>
<gene>
    <name evidence="7" type="ORF">GCM10010170_016150</name>
</gene>
<evidence type="ECO:0000256" key="5">
    <source>
        <dbReference type="RuleBase" id="RU361168"/>
    </source>
</evidence>
<dbReference type="InterPro" id="IPR017853">
    <property type="entry name" value="GH"/>
</dbReference>
<dbReference type="SUPFAM" id="SSF51011">
    <property type="entry name" value="Glycosyl hydrolase domain"/>
    <property type="match status" value="1"/>
</dbReference>
<reference evidence="7 8" key="1">
    <citation type="journal article" date="2019" name="Int. J. Syst. Evol. Microbiol.">
        <title>The Global Catalogue of Microorganisms (GCM) 10K type strain sequencing project: providing services to taxonomists for standard genome sequencing and annotation.</title>
        <authorList>
            <consortium name="The Broad Institute Genomics Platform"/>
            <consortium name="The Broad Institute Genome Sequencing Center for Infectious Disease"/>
            <person name="Wu L."/>
            <person name="Ma J."/>
        </authorList>
    </citation>
    <scope>NUCLEOTIDE SEQUENCE [LARGE SCALE GENOMIC DNA]</scope>
    <source>
        <strain evidence="7 8">JCM 3272</strain>
    </source>
</reference>
<comment type="catalytic activity">
    <reaction evidence="5">
        <text>Hydrolysis of terminal, non-reducing alpha-D-galactose residues in alpha-D-galactosides, including galactose oligosaccharides, galactomannans and galactolipids.</text>
        <dbReference type="EC" id="3.2.1.22"/>
    </reaction>
</comment>
<feature type="domain" description="Alpha galactosidase C-terminal" evidence="6">
    <location>
        <begin position="325"/>
        <end position="393"/>
    </location>
</feature>
<dbReference type="PANTHER" id="PTHR11452">
    <property type="entry name" value="ALPHA-GALACTOSIDASE/ALPHA-N-ACETYLGALACTOSAMINIDASE"/>
    <property type="match status" value="1"/>
</dbReference>
<dbReference type="RefSeq" id="WP_344611624.1">
    <property type="nucleotide sequence ID" value="NZ_BAAARV010000016.1"/>
</dbReference>
<dbReference type="PRINTS" id="PR00740">
    <property type="entry name" value="GLHYDRLASE27"/>
</dbReference>
<protein>
    <recommendedName>
        <fullName evidence="5">Alpha-galactosidase</fullName>
        <ecNumber evidence="5">3.2.1.22</ecNumber>
    </recommendedName>
    <alternativeName>
        <fullName evidence="5">Melibiase</fullName>
    </alternativeName>
</protein>
<dbReference type="EMBL" id="BAAARV010000016">
    <property type="protein sequence ID" value="GAA2335999.1"/>
    <property type="molecule type" value="Genomic_DNA"/>
</dbReference>
<sequence length="397" mass="41631">MRVPRTAWVAVLLVLAALALLRASGDPLPRLGNGLARTPPMGWNDYNAYGLDVTEDLIRATADRMVATGLRDAGYVYVTIDDAWMAPARDSRGDLRADPVRFPHGIAALADYVHARGLKLGIYEDAGVRTCGGLPGSLGHERQDAAAFAAWGVDYVKYDNCYAGPGCGQTSCEGGDEASARERYAAMRDALAATGRPIVFSLCSWGADRVWAWGAGYGNLWRTTPDIAPTFASLLAVFHATVGLSGYAGPGGWNDPDMLEVGNGMSATEDRAELSLWAAMAAPLIAGADLTAAAPQTLADLANRDVIAVDQDPLGRPARLVSSSGGLDVLTRPLAGGDTAVVLFNETGAAATIGWDPGPGRYTVRDLWTGTTSGSTGRIGATVPAHGAVMFRVVRRV</sequence>
<dbReference type="InterPro" id="IPR041233">
    <property type="entry name" value="Melibiase_C"/>
</dbReference>
<dbReference type="InterPro" id="IPR013780">
    <property type="entry name" value="Glyco_hydro_b"/>
</dbReference>
<dbReference type="InterPro" id="IPR000111">
    <property type="entry name" value="Glyco_hydro_27/36_CS"/>
</dbReference>
<proteinExistence type="inferred from homology"/>
<dbReference type="Gene3D" id="3.20.20.70">
    <property type="entry name" value="Aldolase class I"/>
    <property type="match status" value="1"/>
</dbReference>
<accession>A0ABN3FRP2</accession>
<keyword evidence="4 5" id="KW-0326">Glycosidase</keyword>